<keyword evidence="1" id="KW-0575">Peroxidase</keyword>
<dbReference type="InterPro" id="IPR050471">
    <property type="entry name" value="AB_hydrolase"/>
</dbReference>
<evidence type="ECO:0000313" key="3">
    <source>
        <dbReference type="EMBL" id="GHF07736.1"/>
    </source>
</evidence>
<evidence type="ECO:0000256" key="1">
    <source>
        <dbReference type="ARBA" id="ARBA00022559"/>
    </source>
</evidence>
<dbReference type="PANTHER" id="PTHR43433:SF10">
    <property type="entry name" value="AB HYDROLASE-1 DOMAIN-CONTAINING PROTEIN"/>
    <property type="match status" value="1"/>
</dbReference>
<dbReference type="PRINTS" id="PR00412">
    <property type="entry name" value="EPOXHYDRLASE"/>
</dbReference>
<evidence type="ECO:0000259" key="2">
    <source>
        <dbReference type="Pfam" id="PF12697"/>
    </source>
</evidence>
<reference evidence="3" key="2">
    <citation type="submission" date="2020-09" db="EMBL/GenBank/DDBJ databases">
        <authorList>
            <person name="Sun Q."/>
            <person name="Ohkuma M."/>
        </authorList>
    </citation>
    <scope>NUCLEOTIDE SEQUENCE</scope>
    <source>
        <strain evidence="3">JCM 4477</strain>
    </source>
</reference>
<keyword evidence="3" id="KW-0378">Hydrolase</keyword>
<dbReference type="InterPro" id="IPR029058">
    <property type="entry name" value="AB_hydrolase_fold"/>
</dbReference>
<gene>
    <name evidence="3" type="ORF">GCM10018772_35950</name>
</gene>
<feature type="domain" description="AB hydrolase-1" evidence="2">
    <location>
        <begin position="22"/>
        <end position="259"/>
    </location>
</feature>
<dbReference type="InterPro" id="IPR000639">
    <property type="entry name" value="Epox_hydrolase-like"/>
</dbReference>
<keyword evidence="4" id="KW-1185">Reference proteome</keyword>
<proteinExistence type="predicted"/>
<organism evidence="3 4">
    <name type="scientific">Streptomyces fumanus</name>
    <dbReference type="NCBI Taxonomy" id="67302"/>
    <lineage>
        <taxon>Bacteria</taxon>
        <taxon>Bacillati</taxon>
        <taxon>Actinomycetota</taxon>
        <taxon>Actinomycetes</taxon>
        <taxon>Kitasatosporales</taxon>
        <taxon>Streptomycetaceae</taxon>
        <taxon>Streptomyces</taxon>
    </lineage>
</organism>
<dbReference type="AlphaFoldDB" id="A0A919E0X0"/>
<name>A0A919E0X0_9ACTN</name>
<sequence>MPVARINGIDLGYDVYGTGTPVVMVTGTGAPGRVWRTHQVPALTAAGHRVITLDNRGIPPTDAGPGGFTLDDMAADVAGLIEYLGAGPCRVVGYSLGGIVVQELLLARPDLVTRAVLMASSGRTDALIAAMTAGDIELADSGTKIPPGYAAYIQALQNLSPRTLNDDEKLRDWLGVLELSMVDRSAVRAQLGLDLIPNRLPQYRAIDRPCLVIGFQDDLVVRPHLCREIADAVPGARYTEIPGCGHYGYLERPEEVNAAIVDFFAEEPR</sequence>
<dbReference type="PANTHER" id="PTHR43433">
    <property type="entry name" value="HYDROLASE, ALPHA/BETA FOLD FAMILY PROTEIN"/>
    <property type="match status" value="1"/>
</dbReference>
<dbReference type="RefSeq" id="WP_190205302.1">
    <property type="nucleotide sequence ID" value="NZ_BNBI01000007.1"/>
</dbReference>
<dbReference type="EMBL" id="BNBI01000007">
    <property type="protein sequence ID" value="GHF07736.1"/>
    <property type="molecule type" value="Genomic_DNA"/>
</dbReference>
<dbReference type="InterPro" id="IPR000073">
    <property type="entry name" value="AB_hydrolase_1"/>
</dbReference>
<keyword evidence="1" id="KW-0560">Oxidoreductase</keyword>
<dbReference type="GO" id="GO:0004601">
    <property type="term" value="F:peroxidase activity"/>
    <property type="evidence" value="ECO:0007669"/>
    <property type="project" value="UniProtKB-KW"/>
</dbReference>
<reference evidence="3" key="1">
    <citation type="journal article" date="2014" name="Int. J. Syst. Evol. Microbiol.">
        <title>Complete genome sequence of Corynebacterium casei LMG S-19264T (=DSM 44701T), isolated from a smear-ripened cheese.</title>
        <authorList>
            <consortium name="US DOE Joint Genome Institute (JGI-PGF)"/>
            <person name="Walter F."/>
            <person name="Albersmeier A."/>
            <person name="Kalinowski J."/>
            <person name="Ruckert C."/>
        </authorList>
    </citation>
    <scope>NUCLEOTIDE SEQUENCE</scope>
    <source>
        <strain evidence="3">JCM 4477</strain>
    </source>
</reference>
<evidence type="ECO:0000313" key="4">
    <source>
        <dbReference type="Proteomes" id="UP000630718"/>
    </source>
</evidence>
<dbReference type="Gene3D" id="3.40.50.1820">
    <property type="entry name" value="alpha/beta hydrolase"/>
    <property type="match status" value="1"/>
</dbReference>
<protein>
    <submittedName>
        <fullName evidence="3">Hydrolase</fullName>
    </submittedName>
</protein>
<dbReference type="Proteomes" id="UP000630718">
    <property type="component" value="Unassembled WGS sequence"/>
</dbReference>
<dbReference type="Pfam" id="PF12697">
    <property type="entry name" value="Abhydrolase_6"/>
    <property type="match status" value="1"/>
</dbReference>
<dbReference type="SUPFAM" id="SSF53474">
    <property type="entry name" value="alpha/beta-Hydrolases"/>
    <property type="match status" value="1"/>
</dbReference>
<comment type="caution">
    <text evidence="3">The sequence shown here is derived from an EMBL/GenBank/DDBJ whole genome shotgun (WGS) entry which is preliminary data.</text>
</comment>
<accession>A0A919E0X0</accession>
<dbReference type="GO" id="GO:0016787">
    <property type="term" value="F:hydrolase activity"/>
    <property type="evidence" value="ECO:0007669"/>
    <property type="project" value="UniProtKB-KW"/>
</dbReference>